<gene>
    <name evidence="1" type="ORF">C9J52_20720</name>
</gene>
<dbReference type="Proteomes" id="UP000241190">
    <property type="component" value="Unassembled WGS sequence"/>
</dbReference>
<reference evidence="1 2" key="1">
    <citation type="submission" date="2018-03" db="EMBL/GenBank/DDBJ databases">
        <title>Whole genome sequencing of Histamine producing bacteria.</title>
        <authorList>
            <person name="Butler K."/>
        </authorList>
    </citation>
    <scope>NUCLEOTIDE SEQUENCE [LARGE SCALE GENOMIC DNA]</scope>
    <source>
        <strain evidence="1 2">ATCC 51761</strain>
    </source>
</reference>
<dbReference type="Pfam" id="PF17963">
    <property type="entry name" value="Big_9"/>
    <property type="match status" value="1"/>
</dbReference>
<sequence length="453" mass="49584">MPLHSSDDDSDDVKPPKENVIINAQDVLSFAPTKDVKTVDLRQRVSAENGHSLIINTVESIDNNCYVSNIDGLTFNVHTNGVSVCRFKYSVKPASINETGFSEAIAQVVSTDDYIKGDYLPPISRTMSESSTLTLDKDDLLIETGFDIDPNSIYLIGETESGDVGNVETDGNSIIYTSPDDTTGIVRVFYSERNIDSTIVKPGVIYIAIGQKNNTNPQANDDELEPMALTDIKREISVKDLISDLDKDSLQLIDIKSILGSTTINSNDSFIYTPSISGKEVLTYIISDHNGGYGIGSIVINIDEYHSITDPNQNLIFSPPFTNADVEMRGGIFSAQFGETGLTGNSGDYPTFEKKLAESYCTTQGKTLSSLSALQAMRTNILNDEPVYHTKYKWHSGVGYLTADSDPISLDTGEVAPIEPELGYFSCTKSTADLVWKFLSPYYGVKWSSKIGH</sequence>
<keyword evidence="2" id="KW-1185">Reference proteome</keyword>
<name>A0ABX5GLI4_9GAMM</name>
<comment type="caution">
    <text evidence="1">The sequence shown here is derived from an EMBL/GenBank/DDBJ whole genome shotgun (WGS) entry which is preliminary data.</text>
</comment>
<accession>A0ABX5GLI4</accession>
<protein>
    <submittedName>
        <fullName evidence="1">Uncharacterized protein</fullName>
    </submittedName>
</protein>
<organism evidence="1 2">
    <name type="scientific">Photobacterium iliopiscarium</name>
    <dbReference type="NCBI Taxonomy" id="56192"/>
    <lineage>
        <taxon>Bacteria</taxon>
        <taxon>Pseudomonadati</taxon>
        <taxon>Pseudomonadota</taxon>
        <taxon>Gammaproteobacteria</taxon>
        <taxon>Vibrionales</taxon>
        <taxon>Vibrionaceae</taxon>
        <taxon>Photobacterium</taxon>
    </lineage>
</organism>
<evidence type="ECO:0000313" key="1">
    <source>
        <dbReference type="EMBL" id="PSW87879.1"/>
    </source>
</evidence>
<evidence type="ECO:0000313" key="2">
    <source>
        <dbReference type="Proteomes" id="UP000241190"/>
    </source>
</evidence>
<dbReference type="EMBL" id="PYOP01000095">
    <property type="protein sequence ID" value="PSW87879.1"/>
    <property type="molecule type" value="Genomic_DNA"/>
</dbReference>
<proteinExistence type="predicted"/>
<dbReference type="RefSeq" id="WP_107180659.1">
    <property type="nucleotide sequence ID" value="NZ_PYOP01000095.1"/>
</dbReference>